<dbReference type="Pfam" id="PF03083">
    <property type="entry name" value="MtN3_slv"/>
    <property type="match status" value="1"/>
</dbReference>
<sequence length="86" mass="9482">MHKRTGYIILGRVASFISVLMYVSYIAQIMSNLSGHKGNPVQPFVAAINAMLWVIYGWYAVKRDWPIIIANAPGVVLGIITGITSF</sequence>
<reference evidence="2 3" key="1">
    <citation type="submission" date="2021-03" db="EMBL/GenBank/DDBJ databases">
        <title>Genomic Encyclopedia of Type Strains, Phase IV (KMG-IV): sequencing the most valuable type-strain genomes for metagenomic binning, comparative biology and taxonomic classification.</title>
        <authorList>
            <person name="Goeker M."/>
        </authorList>
    </citation>
    <scope>NUCLEOTIDE SEQUENCE [LARGE SCALE GENOMIC DNA]</scope>
    <source>
        <strain evidence="2 3">DSM 101872</strain>
    </source>
</reference>
<dbReference type="Gene3D" id="1.20.1280.290">
    <property type="match status" value="1"/>
</dbReference>
<evidence type="ECO:0000256" key="1">
    <source>
        <dbReference type="SAM" id="Phobius"/>
    </source>
</evidence>
<dbReference type="EMBL" id="JAGGLU010000007">
    <property type="protein sequence ID" value="MBP2058253.1"/>
    <property type="molecule type" value="Genomic_DNA"/>
</dbReference>
<proteinExistence type="predicted"/>
<accession>A0ABS4MEY4</accession>
<gene>
    <name evidence="2" type="ORF">J2Z60_001430</name>
</gene>
<evidence type="ECO:0000313" key="3">
    <source>
        <dbReference type="Proteomes" id="UP001519292"/>
    </source>
</evidence>
<keyword evidence="1" id="KW-1133">Transmembrane helix</keyword>
<feature type="transmembrane region" description="Helical" evidence="1">
    <location>
        <begin position="65"/>
        <end position="84"/>
    </location>
</feature>
<dbReference type="Proteomes" id="UP001519292">
    <property type="component" value="Unassembled WGS sequence"/>
</dbReference>
<keyword evidence="1" id="KW-0812">Transmembrane</keyword>
<dbReference type="InterPro" id="IPR004316">
    <property type="entry name" value="SWEET_rpt"/>
</dbReference>
<dbReference type="RefSeq" id="WP_209686993.1">
    <property type="nucleotide sequence ID" value="NZ_JAGGLU010000007.1"/>
</dbReference>
<organism evidence="2 3">
    <name type="scientific">Lactobacillus colini</name>
    <dbReference type="NCBI Taxonomy" id="1819254"/>
    <lineage>
        <taxon>Bacteria</taxon>
        <taxon>Bacillati</taxon>
        <taxon>Bacillota</taxon>
        <taxon>Bacilli</taxon>
        <taxon>Lactobacillales</taxon>
        <taxon>Lactobacillaceae</taxon>
        <taxon>Lactobacillus</taxon>
    </lineage>
</organism>
<feature type="transmembrane region" description="Helical" evidence="1">
    <location>
        <begin position="39"/>
        <end position="59"/>
    </location>
</feature>
<comment type="caution">
    <text evidence="2">The sequence shown here is derived from an EMBL/GenBank/DDBJ whole genome shotgun (WGS) entry which is preliminary data.</text>
</comment>
<feature type="transmembrane region" description="Helical" evidence="1">
    <location>
        <begin position="6"/>
        <end position="27"/>
    </location>
</feature>
<protein>
    <submittedName>
        <fullName evidence="2">Uncharacterized protein with PQ loop repeat</fullName>
    </submittedName>
</protein>
<keyword evidence="1" id="KW-0472">Membrane</keyword>
<keyword evidence="3" id="KW-1185">Reference proteome</keyword>
<name>A0ABS4MEY4_9LACO</name>
<evidence type="ECO:0000313" key="2">
    <source>
        <dbReference type="EMBL" id="MBP2058253.1"/>
    </source>
</evidence>